<dbReference type="EMBL" id="BARV01032114">
    <property type="protein sequence ID" value="GAI32573.1"/>
    <property type="molecule type" value="Genomic_DNA"/>
</dbReference>
<proteinExistence type="predicted"/>
<sequence length="47" mass="5751">MAKQLLLKNKKDFWRKAYPLIITTIFLAFSIILIYNHELWVDEVRAW</sequence>
<evidence type="ECO:0000256" key="1">
    <source>
        <dbReference type="SAM" id="Phobius"/>
    </source>
</evidence>
<evidence type="ECO:0000313" key="2">
    <source>
        <dbReference type="EMBL" id="GAI32573.1"/>
    </source>
</evidence>
<keyword evidence="1" id="KW-1133">Transmembrane helix</keyword>
<accession>X1MMQ1</accession>
<reference evidence="2" key="1">
    <citation type="journal article" date="2014" name="Front. Microbiol.">
        <title>High frequency of phylogenetically diverse reductive dehalogenase-homologous genes in deep subseafloor sedimentary metagenomes.</title>
        <authorList>
            <person name="Kawai M."/>
            <person name="Futagami T."/>
            <person name="Toyoda A."/>
            <person name="Takaki Y."/>
            <person name="Nishi S."/>
            <person name="Hori S."/>
            <person name="Arai W."/>
            <person name="Tsubouchi T."/>
            <person name="Morono Y."/>
            <person name="Uchiyama I."/>
            <person name="Ito T."/>
            <person name="Fujiyama A."/>
            <person name="Inagaki F."/>
            <person name="Takami H."/>
        </authorList>
    </citation>
    <scope>NUCLEOTIDE SEQUENCE</scope>
    <source>
        <strain evidence="2">Expedition CK06-06</strain>
    </source>
</reference>
<protein>
    <submittedName>
        <fullName evidence="2">Uncharacterized protein</fullName>
    </submittedName>
</protein>
<keyword evidence="1" id="KW-0472">Membrane</keyword>
<dbReference type="AlphaFoldDB" id="X1MMQ1"/>
<gene>
    <name evidence="2" type="ORF">S06H3_50684</name>
</gene>
<organism evidence="2">
    <name type="scientific">marine sediment metagenome</name>
    <dbReference type="NCBI Taxonomy" id="412755"/>
    <lineage>
        <taxon>unclassified sequences</taxon>
        <taxon>metagenomes</taxon>
        <taxon>ecological metagenomes</taxon>
    </lineage>
</organism>
<comment type="caution">
    <text evidence="2">The sequence shown here is derived from an EMBL/GenBank/DDBJ whole genome shotgun (WGS) entry which is preliminary data.</text>
</comment>
<feature type="transmembrane region" description="Helical" evidence="1">
    <location>
        <begin position="20"/>
        <end position="37"/>
    </location>
</feature>
<feature type="non-terminal residue" evidence="2">
    <location>
        <position position="47"/>
    </location>
</feature>
<keyword evidence="1" id="KW-0812">Transmembrane</keyword>
<name>X1MMQ1_9ZZZZ</name>